<proteinExistence type="predicted"/>
<reference evidence="1" key="1">
    <citation type="submission" date="2020-05" db="EMBL/GenBank/DDBJ databases">
        <title>Large-scale comparative analyses of tick genomes elucidate their genetic diversity and vector capacities.</title>
        <authorList>
            <person name="Jia N."/>
            <person name="Wang J."/>
            <person name="Shi W."/>
            <person name="Du L."/>
            <person name="Sun Y."/>
            <person name="Zhan W."/>
            <person name="Jiang J."/>
            <person name="Wang Q."/>
            <person name="Zhang B."/>
            <person name="Ji P."/>
            <person name="Sakyi L.B."/>
            <person name="Cui X."/>
            <person name="Yuan T."/>
            <person name="Jiang B."/>
            <person name="Yang W."/>
            <person name="Lam T.T.-Y."/>
            <person name="Chang Q."/>
            <person name="Ding S."/>
            <person name="Wang X."/>
            <person name="Zhu J."/>
            <person name="Ruan X."/>
            <person name="Zhao L."/>
            <person name="Wei J."/>
            <person name="Que T."/>
            <person name="Du C."/>
            <person name="Cheng J."/>
            <person name="Dai P."/>
            <person name="Han X."/>
            <person name="Huang E."/>
            <person name="Gao Y."/>
            <person name="Liu J."/>
            <person name="Shao H."/>
            <person name="Ye R."/>
            <person name="Li L."/>
            <person name="Wei W."/>
            <person name="Wang X."/>
            <person name="Wang C."/>
            <person name="Yang T."/>
            <person name="Huo Q."/>
            <person name="Li W."/>
            <person name="Guo W."/>
            <person name="Chen H."/>
            <person name="Zhou L."/>
            <person name="Ni X."/>
            <person name="Tian J."/>
            <person name="Zhou Y."/>
            <person name="Sheng Y."/>
            <person name="Liu T."/>
            <person name="Pan Y."/>
            <person name="Xia L."/>
            <person name="Li J."/>
            <person name="Zhao F."/>
            <person name="Cao W."/>
        </authorList>
    </citation>
    <scope>NUCLEOTIDE SEQUENCE</scope>
    <source>
        <strain evidence="1">Dsil-2018</strain>
    </source>
</reference>
<comment type="caution">
    <text evidence="1">The sequence shown here is derived from an EMBL/GenBank/DDBJ whole genome shotgun (WGS) entry which is preliminary data.</text>
</comment>
<organism evidence="1 2">
    <name type="scientific">Dermacentor silvarum</name>
    <name type="common">Tick</name>
    <dbReference type="NCBI Taxonomy" id="543639"/>
    <lineage>
        <taxon>Eukaryota</taxon>
        <taxon>Metazoa</taxon>
        <taxon>Ecdysozoa</taxon>
        <taxon>Arthropoda</taxon>
        <taxon>Chelicerata</taxon>
        <taxon>Arachnida</taxon>
        <taxon>Acari</taxon>
        <taxon>Parasitiformes</taxon>
        <taxon>Ixodida</taxon>
        <taxon>Ixodoidea</taxon>
        <taxon>Ixodidae</taxon>
        <taxon>Rhipicephalinae</taxon>
        <taxon>Dermacentor</taxon>
    </lineage>
</organism>
<dbReference type="Proteomes" id="UP000821865">
    <property type="component" value="Chromosome 8"/>
</dbReference>
<dbReference type="EMBL" id="CM023477">
    <property type="protein sequence ID" value="KAH7937433.1"/>
    <property type="molecule type" value="Genomic_DNA"/>
</dbReference>
<name>A0ACB8C950_DERSI</name>
<evidence type="ECO:0000313" key="1">
    <source>
        <dbReference type="EMBL" id="KAH7937433.1"/>
    </source>
</evidence>
<accession>A0ACB8C950</accession>
<gene>
    <name evidence="1" type="ORF">HPB49_012205</name>
</gene>
<evidence type="ECO:0000313" key="2">
    <source>
        <dbReference type="Proteomes" id="UP000821865"/>
    </source>
</evidence>
<keyword evidence="2" id="KW-1185">Reference proteome</keyword>
<protein>
    <submittedName>
        <fullName evidence="1">Uncharacterized protein</fullName>
    </submittedName>
</protein>
<sequence length="1020" mass="112930">MNRSARRSNSPPDPRLPPRRSTSTDSMVHDDSEPRTYRRSGEHNPESPPDQPGHPGRTSSRVSRVRGDMDSSAAQRSGSRRTDSPTYKSPSRRSASMASRVHDDFESRSYRRSVDYSSGSPPNSPSRPRRTPSRTSRVRGYMESNAAEWSGARKSDTPTDGKRPPRRNTSSASRDDLESRTHGWSGDQSKRSTPDCPSPPQRKSSKTSRVRGYVESSNALSRSARRTDSPTDHRSPPRWSASRTSTVIDEYEPRTYPGSQVHMPGCPYAHTSHPQKTKTTPKLADKEATGDAVARTKAAEDAAACEPQRPHGVASLEESEEEQIPKPPESPLSEEYVPPSQGGQAAAVVVESLGPFSDDEDDEPQYEVEEEDDSSFGWFRMWVLCSVAAIVLLIPFSLTLMSYGATSQIHSDYEGNGLLPLLKQFNKHGDRVLITVPPNANIVKNYYPLFSDPLPQIEYVIVATHRLQHEGLVSCTGGQTETALAYWAIYKLLEPAFNNRVIYSTALGGHVYFSSWLQLWKPGVQLSRFYNRAQGIPKLSYPDVCGKAPTRETDECALYVLGSNSSGFKIQELCNESIRIHELEAALSRTKRRSTPGADGITFQMLRNLEEAGRQRLLEFFNDIWNTGDIPESWRAAVVAPILKPRKPATALSSYRPVSLTSAACKVLERVALARLEWIAAQLQFFPEQQSGFRCYRCTADSIADVVATLEDAKACGDVAMLVLLDVESAFDGLPHTVVEAAMDGLGIIGCLRGFVTAFLSGRTFRVRVGRELSEPRDITAGVPQGSVLSPFLFNMALAGLPASLPAAARFPARCSIYADDVALWVRGPRRSIPAIRRSLQEALDAVVSYLGGIGLRHAQPDARFKRDFLDRIFGHSCKVCDRLWFDNNLTWIGNIQNDTHRTKALSVLCNEFDASYDGKSKTDYNDYVVCAPCKDSLIAGRVPAMSVSYGYRYPPQPDHLPKLNTVEERLIAPRLPFMSIRRLTHGNGQYGIIGQVVNVPIEVPMLVQCLPRNVPVVTP</sequence>